<sequence length="264" mass="28761">MEVTLITGASSGIGEALAFKLAERKHNLLLIARSGDKLEKHCKHLTDKFGINAQYIAADLSRPDSSNAVFEESKKRNLSVTMLVNNAGIGSSGEFVRNNLQSELSMLQLNNASLVALCHLFLPDMIKSKSGSIINVASLAAFFPSPYMAVYAASKVFVRSFTQALTEECKPYGVHVLLFSPGFTATNFMNTPANDNAWGKTLTEGAYTQTSEQVALEMIQAWEKKKTFHVSGRFNSFATKIGALIPNAVIAKVFAGSKRKKMNL</sequence>
<name>A0ABR9WC80_9BACT</name>
<evidence type="ECO:0000256" key="3">
    <source>
        <dbReference type="RuleBase" id="RU000363"/>
    </source>
</evidence>
<dbReference type="InterPro" id="IPR036291">
    <property type="entry name" value="NAD(P)-bd_dom_sf"/>
</dbReference>
<gene>
    <name evidence="4" type="ORF">IEE83_08785</name>
</gene>
<accession>A0ABR9WC80</accession>
<dbReference type="Gene3D" id="3.40.50.720">
    <property type="entry name" value="NAD(P)-binding Rossmann-like Domain"/>
    <property type="match status" value="1"/>
</dbReference>
<evidence type="ECO:0000256" key="1">
    <source>
        <dbReference type="ARBA" id="ARBA00006484"/>
    </source>
</evidence>
<proteinExistence type="inferred from homology"/>
<comment type="caution">
    <text evidence="4">The sequence shown here is derived from an EMBL/GenBank/DDBJ whole genome shotgun (WGS) entry which is preliminary data.</text>
</comment>
<dbReference type="PIRSF" id="PIRSF000126">
    <property type="entry name" value="11-beta-HSD1"/>
    <property type="match status" value="1"/>
</dbReference>
<organism evidence="4 5">
    <name type="scientific">Dyadobacter subterraneus</name>
    <dbReference type="NCBI Taxonomy" id="2773304"/>
    <lineage>
        <taxon>Bacteria</taxon>
        <taxon>Pseudomonadati</taxon>
        <taxon>Bacteroidota</taxon>
        <taxon>Cytophagia</taxon>
        <taxon>Cytophagales</taxon>
        <taxon>Spirosomataceae</taxon>
        <taxon>Dyadobacter</taxon>
    </lineage>
</organism>
<dbReference type="Proteomes" id="UP000634134">
    <property type="component" value="Unassembled WGS sequence"/>
</dbReference>
<dbReference type="Pfam" id="PF00106">
    <property type="entry name" value="adh_short"/>
    <property type="match status" value="1"/>
</dbReference>
<evidence type="ECO:0000313" key="5">
    <source>
        <dbReference type="Proteomes" id="UP000634134"/>
    </source>
</evidence>
<dbReference type="EMBL" id="JACYGY010000001">
    <property type="protein sequence ID" value="MBE9461976.1"/>
    <property type="molecule type" value="Genomic_DNA"/>
</dbReference>
<dbReference type="PANTHER" id="PTHR44196:SF2">
    <property type="entry name" value="SHORT-CHAIN DEHYDROGENASE-RELATED"/>
    <property type="match status" value="1"/>
</dbReference>
<evidence type="ECO:0000256" key="2">
    <source>
        <dbReference type="ARBA" id="ARBA00023002"/>
    </source>
</evidence>
<dbReference type="InterPro" id="IPR002347">
    <property type="entry name" value="SDR_fam"/>
</dbReference>
<dbReference type="PRINTS" id="PR00081">
    <property type="entry name" value="GDHRDH"/>
</dbReference>
<keyword evidence="2" id="KW-0560">Oxidoreductase</keyword>
<dbReference type="PANTHER" id="PTHR44196">
    <property type="entry name" value="DEHYDROGENASE/REDUCTASE SDR FAMILY MEMBER 7B"/>
    <property type="match status" value="1"/>
</dbReference>
<reference evidence="5" key="1">
    <citation type="submission" date="2023-07" db="EMBL/GenBank/DDBJ databases">
        <title>Dyadobacter sp. nov 'subterranea' isolated from contaminted grondwater.</title>
        <authorList>
            <person name="Szabo I."/>
            <person name="Al-Omari J."/>
            <person name="Szerdahelyi S.G."/>
            <person name="Rado J."/>
        </authorList>
    </citation>
    <scope>NUCLEOTIDE SEQUENCE [LARGE SCALE GENOMIC DNA]</scope>
    <source>
        <strain evidence="5">UP-52</strain>
    </source>
</reference>
<dbReference type="PRINTS" id="PR00080">
    <property type="entry name" value="SDRFAMILY"/>
</dbReference>
<dbReference type="SUPFAM" id="SSF51735">
    <property type="entry name" value="NAD(P)-binding Rossmann-fold domains"/>
    <property type="match status" value="1"/>
</dbReference>
<evidence type="ECO:0000313" key="4">
    <source>
        <dbReference type="EMBL" id="MBE9461976.1"/>
    </source>
</evidence>
<keyword evidence="5" id="KW-1185">Reference proteome</keyword>
<comment type="similarity">
    <text evidence="1 3">Belongs to the short-chain dehydrogenases/reductases (SDR) family.</text>
</comment>
<protein>
    <submittedName>
        <fullName evidence="4">SDR family oxidoreductase</fullName>
    </submittedName>
</protein>
<dbReference type="RefSeq" id="WP_194120212.1">
    <property type="nucleotide sequence ID" value="NZ_JACYGY010000001.1"/>
</dbReference>